<keyword evidence="2" id="KW-0489">Methyltransferase</keyword>
<dbReference type="InterPro" id="IPR010316">
    <property type="entry name" value="AlkA_N"/>
</dbReference>
<evidence type="ECO:0000313" key="14">
    <source>
        <dbReference type="Proteomes" id="UP001595710"/>
    </source>
</evidence>
<dbReference type="InterPro" id="IPR011257">
    <property type="entry name" value="DNA_glycosylase"/>
</dbReference>
<dbReference type="Gene3D" id="1.10.1670.10">
    <property type="entry name" value="Helix-hairpin-Helix base-excision DNA repair enzymes (C-terminal)"/>
    <property type="match status" value="1"/>
</dbReference>
<keyword evidence="7" id="KW-0805">Transcription regulation</keyword>
<accession>A0ABV7WQW3</accession>
<dbReference type="InterPro" id="IPR004026">
    <property type="entry name" value="Ada_DNA_repair_Zn-bd"/>
</dbReference>
<dbReference type="PANTHER" id="PTHR43003">
    <property type="entry name" value="DNA-3-METHYLADENINE GLYCOSYLASE"/>
    <property type="match status" value="1"/>
</dbReference>
<evidence type="ECO:0000256" key="8">
    <source>
        <dbReference type="ARBA" id="ARBA00023125"/>
    </source>
</evidence>
<evidence type="ECO:0000256" key="3">
    <source>
        <dbReference type="ARBA" id="ARBA00022679"/>
    </source>
</evidence>
<reference evidence="14" key="1">
    <citation type="journal article" date="2019" name="Int. J. Syst. Evol. Microbiol.">
        <title>The Global Catalogue of Microorganisms (GCM) 10K type strain sequencing project: providing services to taxonomists for standard genome sequencing and annotation.</title>
        <authorList>
            <consortium name="The Broad Institute Genomics Platform"/>
            <consortium name="The Broad Institute Genome Sequencing Center for Infectious Disease"/>
            <person name="Wu L."/>
            <person name="Ma J."/>
        </authorList>
    </citation>
    <scope>NUCLEOTIDE SEQUENCE [LARGE SCALE GENOMIC DNA]</scope>
    <source>
        <strain evidence="14">CECT 8288</strain>
    </source>
</reference>
<dbReference type="RefSeq" id="WP_290280430.1">
    <property type="nucleotide sequence ID" value="NZ_JAUFQI010000001.1"/>
</dbReference>
<dbReference type="Gene3D" id="1.10.10.60">
    <property type="entry name" value="Homeodomain-like"/>
    <property type="match status" value="2"/>
</dbReference>
<keyword evidence="5" id="KW-0227">DNA damage</keyword>
<keyword evidence="3" id="KW-0808">Transferase</keyword>
<dbReference type="InterPro" id="IPR018062">
    <property type="entry name" value="HTH_AraC-typ_CS"/>
</dbReference>
<dbReference type="SUPFAM" id="SSF46689">
    <property type="entry name" value="Homeodomain-like"/>
    <property type="match status" value="2"/>
</dbReference>
<keyword evidence="4" id="KW-0479">Metal-binding</keyword>
<dbReference type="InterPro" id="IPR018060">
    <property type="entry name" value="HTH_AraC"/>
</dbReference>
<proteinExistence type="predicted"/>
<gene>
    <name evidence="13" type="ORF">ACFOND_04360</name>
</gene>
<dbReference type="InterPro" id="IPR035451">
    <property type="entry name" value="Ada-like_dom_sf"/>
</dbReference>
<dbReference type="InterPro" id="IPR023170">
    <property type="entry name" value="HhH_base_excis_C"/>
</dbReference>
<dbReference type="Gene3D" id="3.40.10.10">
    <property type="entry name" value="DNA Methylphosphotriester Repair Domain"/>
    <property type="match status" value="1"/>
</dbReference>
<name>A0ABV7WQW3_9GAMM</name>
<sequence length="460" mass="52035">MLTPNQCEAARKSRDVRYDGSFVVAVKSTGIFCRPICPANLPKEENVEYFQHSSQALQARYRPCLRCRPESAPGSWAWKGVETTFQRALQLIEEGALSEGSLVALAERLGISDRYLRKLFQQYLGLSPKAYSQYQQLMLAKQLLHGSQLSIQDIAFSSGFSSVRRFNDAFKQHLQLTPSDIRRKKTGNNIICLDLPVRGSLNFSHLLAFYKRRDMAGIEFVDETSYQRSFNIQGASGVYRLSQHDTHPRLIKFEVSIDHFAGLQKLISHVRRQFDLDADTDAIEQHLQQFGLPIQKGIRIPGIGNPFEAGVRAILGQQVSVKAAISNLNAVTEKYRIKLNMVHPNFAQTPYLFPTPDVLAQADFSFLKMPESRKATLLRFSEYVAEHGVDQIDDWLSIKGIGPWTVGYVKLRGINNPDCFLETDLVIKNSIAKLECIPTAKQLSPWGSYATFQLWQQQSD</sequence>
<dbReference type="SMART" id="SM01009">
    <property type="entry name" value="AlkA_N"/>
    <property type="match status" value="1"/>
</dbReference>
<dbReference type="SUPFAM" id="SSF48150">
    <property type="entry name" value="DNA-glycosylase"/>
    <property type="match status" value="1"/>
</dbReference>
<dbReference type="Gene3D" id="1.10.340.30">
    <property type="entry name" value="Hypothetical protein, domain 2"/>
    <property type="match status" value="1"/>
</dbReference>
<keyword evidence="10" id="KW-0804">Transcription</keyword>
<dbReference type="SUPFAM" id="SSF55945">
    <property type="entry name" value="TATA-box binding protein-like"/>
    <property type="match status" value="1"/>
</dbReference>
<organism evidence="13 14">
    <name type="scientific">Reinekea marina</name>
    <dbReference type="NCBI Taxonomy" id="1310421"/>
    <lineage>
        <taxon>Bacteria</taxon>
        <taxon>Pseudomonadati</taxon>
        <taxon>Pseudomonadota</taxon>
        <taxon>Gammaproteobacteria</taxon>
        <taxon>Oceanospirillales</taxon>
        <taxon>Saccharospirillaceae</taxon>
        <taxon>Reinekea</taxon>
    </lineage>
</organism>
<evidence type="ECO:0000313" key="13">
    <source>
        <dbReference type="EMBL" id="MFC3700865.1"/>
    </source>
</evidence>
<evidence type="ECO:0000259" key="12">
    <source>
        <dbReference type="PROSITE" id="PS01124"/>
    </source>
</evidence>
<evidence type="ECO:0000256" key="4">
    <source>
        <dbReference type="ARBA" id="ARBA00022723"/>
    </source>
</evidence>
<dbReference type="PROSITE" id="PS00041">
    <property type="entry name" value="HTH_ARAC_FAMILY_1"/>
    <property type="match status" value="1"/>
</dbReference>
<dbReference type="Gene3D" id="3.30.310.20">
    <property type="entry name" value="DNA-3-methyladenine glycosylase AlkA, N-terminal domain"/>
    <property type="match status" value="1"/>
</dbReference>
<feature type="domain" description="HTH araC/xylS-type" evidence="12">
    <location>
        <begin position="86"/>
        <end position="184"/>
    </location>
</feature>
<dbReference type="InterPro" id="IPR037046">
    <property type="entry name" value="AlkA_N_sf"/>
</dbReference>
<dbReference type="InterPro" id="IPR009057">
    <property type="entry name" value="Homeodomain-like_sf"/>
</dbReference>
<keyword evidence="6" id="KW-0862">Zinc</keyword>
<evidence type="ECO:0000256" key="9">
    <source>
        <dbReference type="ARBA" id="ARBA00023159"/>
    </source>
</evidence>
<dbReference type="EMBL" id="JBHRYN010000007">
    <property type="protein sequence ID" value="MFC3700865.1"/>
    <property type="molecule type" value="Genomic_DNA"/>
</dbReference>
<dbReference type="SMART" id="SM00342">
    <property type="entry name" value="HTH_ARAC"/>
    <property type="match status" value="1"/>
</dbReference>
<dbReference type="PANTHER" id="PTHR43003:SF13">
    <property type="entry name" value="DNA-3-METHYLADENINE GLYCOSYLASE 2"/>
    <property type="match status" value="1"/>
</dbReference>
<keyword evidence="11" id="KW-0234">DNA repair</keyword>
<dbReference type="PROSITE" id="PS01124">
    <property type="entry name" value="HTH_ARAC_FAMILY_2"/>
    <property type="match status" value="1"/>
</dbReference>
<dbReference type="Pfam" id="PF02805">
    <property type="entry name" value="Ada_Zn_binding"/>
    <property type="match status" value="1"/>
</dbReference>
<dbReference type="Pfam" id="PF12833">
    <property type="entry name" value="HTH_18"/>
    <property type="match status" value="1"/>
</dbReference>
<keyword evidence="9" id="KW-0010">Activator</keyword>
<comment type="cofactor">
    <cofactor evidence="1">
        <name>Zn(2+)</name>
        <dbReference type="ChEBI" id="CHEBI:29105"/>
    </cofactor>
</comment>
<evidence type="ECO:0000256" key="6">
    <source>
        <dbReference type="ARBA" id="ARBA00022833"/>
    </source>
</evidence>
<protein>
    <submittedName>
        <fullName evidence="13">DNA-3-methyladenine glycosylase 2 family protein</fullName>
    </submittedName>
</protein>
<keyword evidence="14" id="KW-1185">Reference proteome</keyword>
<dbReference type="InterPro" id="IPR051912">
    <property type="entry name" value="Alkylbase_DNA_Glycosylase/TA"/>
</dbReference>
<dbReference type="Proteomes" id="UP001595710">
    <property type="component" value="Unassembled WGS sequence"/>
</dbReference>
<evidence type="ECO:0000256" key="1">
    <source>
        <dbReference type="ARBA" id="ARBA00001947"/>
    </source>
</evidence>
<evidence type="ECO:0000256" key="5">
    <source>
        <dbReference type="ARBA" id="ARBA00022763"/>
    </source>
</evidence>
<evidence type="ECO:0000256" key="11">
    <source>
        <dbReference type="ARBA" id="ARBA00023204"/>
    </source>
</evidence>
<dbReference type="Pfam" id="PF06029">
    <property type="entry name" value="AlkA_N"/>
    <property type="match status" value="1"/>
</dbReference>
<evidence type="ECO:0000256" key="2">
    <source>
        <dbReference type="ARBA" id="ARBA00022603"/>
    </source>
</evidence>
<dbReference type="SUPFAM" id="SSF57884">
    <property type="entry name" value="Ada DNA repair protein, N-terminal domain (N-Ada 10)"/>
    <property type="match status" value="1"/>
</dbReference>
<keyword evidence="8" id="KW-0238">DNA-binding</keyword>
<comment type="caution">
    <text evidence="13">The sequence shown here is derived from an EMBL/GenBank/DDBJ whole genome shotgun (WGS) entry which is preliminary data.</text>
</comment>
<evidence type="ECO:0000256" key="10">
    <source>
        <dbReference type="ARBA" id="ARBA00023163"/>
    </source>
</evidence>
<evidence type="ECO:0000256" key="7">
    <source>
        <dbReference type="ARBA" id="ARBA00023015"/>
    </source>
</evidence>